<dbReference type="InterPro" id="IPR001650">
    <property type="entry name" value="Helicase_C-like"/>
</dbReference>
<dbReference type="CDD" id="cd18794">
    <property type="entry name" value="SF2_C_RecQ"/>
    <property type="match status" value="1"/>
</dbReference>
<dbReference type="OrthoDB" id="10261556at2759"/>
<dbReference type="GO" id="GO:0016787">
    <property type="term" value="F:hydrolase activity"/>
    <property type="evidence" value="ECO:0007669"/>
    <property type="project" value="UniProtKB-KW"/>
</dbReference>
<dbReference type="GO" id="GO:0005524">
    <property type="term" value="F:ATP binding"/>
    <property type="evidence" value="ECO:0007669"/>
    <property type="project" value="UniProtKB-KW"/>
</dbReference>
<feature type="domain" description="HRDC" evidence="13">
    <location>
        <begin position="1093"/>
        <end position="1173"/>
    </location>
</feature>
<evidence type="ECO:0000256" key="10">
    <source>
        <dbReference type="ARBA" id="ARBA00034617"/>
    </source>
</evidence>
<dbReference type="Pfam" id="PF16124">
    <property type="entry name" value="RecQ_Zn_bind"/>
    <property type="match status" value="1"/>
</dbReference>
<evidence type="ECO:0000256" key="6">
    <source>
        <dbReference type="ARBA" id="ARBA00022840"/>
    </source>
</evidence>
<dbReference type="VEuPathDB" id="FungiDB:H310_02280"/>
<dbReference type="InterPro" id="IPR032284">
    <property type="entry name" value="RecQ_Zn-bd"/>
</dbReference>
<dbReference type="GO" id="GO:0005634">
    <property type="term" value="C:nucleus"/>
    <property type="evidence" value="ECO:0007669"/>
    <property type="project" value="UniProtKB-SubCell"/>
</dbReference>
<dbReference type="SMART" id="SM00341">
    <property type="entry name" value="HRDC"/>
    <property type="match status" value="1"/>
</dbReference>
<dbReference type="Pfam" id="PF00271">
    <property type="entry name" value="Helicase_C"/>
    <property type="match status" value="1"/>
</dbReference>
<evidence type="ECO:0000256" key="4">
    <source>
        <dbReference type="ARBA" id="ARBA00022801"/>
    </source>
</evidence>
<keyword evidence="5" id="KW-0347">Helicase</keyword>
<feature type="region of interest" description="Disordered" evidence="12">
    <location>
        <begin position="1029"/>
        <end position="1059"/>
    </location>
</feature>
<feature type="compositionally biased region" description="Polar residues" evidence="12">
    <location>
        <begin position="161"/>
        <end position="191"/>
    </location>
</feature>
<feature type="domain" description="Helicase C-terminal" evidence="15">
    <location>
        <begin position="703"/>
        <end position="858"/>
    </location>
</feature>
<evidence type="ECO:0000256" key="8">
    <source>
        <dbReference type="ARBA" id="ARBA00023235"/>
    </source>
</evidence>
<dbReference type="eggNOG" id="KOG0351">
    <property type="taxonomic scope" value="Eukaryota"/>
</dbReference>
<evidence type="ECO:0000313" key="16">
    <source>
        <dbReference type="EMBL" id="ETW07859.1"/>
    </source>
</evidence>
<dbReference type="STRING" id="157072.A0A024UNI3"/>
<proteinExistence type="inferred from homology"/>
<dbReference type="AlphaFoldDB" id="A0A024UNI3"/>
<dbReference type="PROSITE" id="PS51194">
    <property type="entry name" value="HELICASE_CTER"/>
    <property type="match status" value="1"/>
</dbReference>
<dbReference type="Gene3D" id="3.40.50.300">
    <property type="entry name" value="P-loop containing nucleotide triphosphate hydrolases"/>
    <property type="match status" value="2"/>
</dbReference>
<keyword evidence="3" id="KW-0547">Nucleotide-binding</keyword>
<dbReference type="RefSeq" id="XP_008863952.1">
    <property type="nucleotide sequence ID" value="XM_008865730.1"/>
</dbReference>
<dbReference type="PANTHER" id="PTHR13710:SF153">
    <property type="entry name" value="RECQ-LIKE DNA HELICASE BLM"/>
    <property type="match status" value="1"/>
</dbReference>
<evidence type="ECO:0000259" key="15">
    <source>
        <dbReference type="PROSITE" id="PS51194"/>
    </source>
</evidence>
<evidence type="ECO:0000259" key="14">
    <source>
        <dbReference type="PROSITE" id="PS51192"/>
    </source>
</evidence>
<dbReference type="SUPFAM" id="SSF47819">
    <property type="entry name" value="HRDC-like"/>
    <property type="match status" value="1"/>
</dbReference>
<keyword evidence="7" id="KW-0238">DNA-binding</keyword>
<dbReference type="InterPro" id="IPR027417">
    <property type="entry name" value="P-loop_NTPase"/>
</dbReference>
<feature type="domain" description="Helicase ATP-binding" evidence="14">
    <location>
        <begin position="505"/>
        <end position="681"/>
    </location>
</feature>
<dbReference type="InterPro" id="IPR036388">
    <property type="entry name" value="WH-like_DNA-bd_sf"/>
</dbReference>
<dbReference type="Pfam" id="PF00270">
    <property type="entry name" value="DEAD"/>
    <property type="match status" value="1"/>
</dbReference>
<dbReference type="Pfam" id="PF00570">
    <property type="entry name" value="HRDC"/>
    <property type="match status" value="1"/>
</dbReference>
<comment type="subcellular location">
    <subcellularLocation>
        <location evidence="1">Nucleus</location>
    </subcellularLocation>
</comment>
<keyword evidence="4" id="KW-0378">Hydrolase</keyword>
<keyword evidence="6" id="KW-0067">ATP-binding</keyword>
<accession>A0A024UNI3</accession>
<dbReference type="FunFam" id="3.40.50.300:FF:001975">
    <property type="entry name" value="ATP-dependent DNA helicase"/>
    <property type="match status" value="1"/>
</dbReference>
<evidence type="ECO:0000256" key="11">
    <source>
        <dbReference type="ARBA" id="ARBA00034808"/>
    </source>
</evidence>
<dbReference type="SMART" id="SM00490">
    <property type="entry name" value="HELICc"/>
    <property type="match status" value="1"/>
</dbReference>
<dbReference type="InterPro" id="IPR010997">
    <property type="entry name" value="HRDC-like_sf"/>
</dbReference>
<dbReference type="Pfam" id="PF09382">
    <property type="entry name" value="RQC"/>
    <property type="match status" value="1"/>
</dbReference>
<dbReference type="NCBIfam" id="TIGR00614">
    <property type="entry name" value="recQ_fam"/>
    <property type="match status" value="1"/>
</dbReference>
<feature type="region of interest" description="Disordered" evidence="12">
    <location>
        <begin position="1178"/>
        <end position="1219"/>
    </location>
</feature>
<protein>
    <recommendedName>
        <fullName evidence="11">DNA 3'-5' helicase</fullName>
        <ecNumber evidence="11">5.6.2.4</ecNumber>
    </recommendedName>
</protein>
<gene>
    <name evidence="16" type="ORF">H310_02280</name>
</gene>
<dbReference type="PROSITE" id="PS00690">
    <property type="entry name" value="DEAH_ATP_HELICASE"/>
    <property type="match status" value="1"/>
</dbReference>
<evidence type="ECO:0000256" key="9">
    <source>
        <dbReference type="ARBA" id="ARBA00023242"/>
    </source>
</evidence>
<evidence type="ECO:0000256" key="7">
    <source>
        <dbReference type="ARBA" id="ARBA00023125"/>
    </source>
</evidence>
<evidence type="ECO:0000256" key="1">
    <source>
        <dbReference type="ARBA" id="ARBA00004123"/>
    </source>
</evidence>
<dbReference type="InterPro" id="IPR018982">
    <property type="entry name" value="RQC_domain"/>
</dbReference>
<organism evidence="16">
    <name type="scientific">Aphanomyces invadans</name>
    <dbReference type="NCBI Taxonomy" id="157072"/>
    <lineage>
        <taxon>Eukaryota</taxon>
        <taxon>Sar</taxon>
        <taxon>Stramenopiles</taxon>
        <taxon>Oomycota</taxon>
        <taxon>Saprolegniomycetes</taxon>
        <taxon>Saprolegniales</taxon>
        <taxon>Verrucalvaceae</taxon>
        <taxon>Aphanomyces</taxon>
    </lineage>
</organism>
<name>A0A024UNI3_9STRA</name>
<feature type="region of interest" description="Disordered" evidence="12">
    <location>
        <begin position="1236"/>
        <end position="1255"/>
    </location>
</feature>
<keyword evidence="9" id="KW-0539">Nucleus</keyword>
<dbReference type="SMART" id="SM00487">
    <property type="entry name" value="DEXDc"/>
    <property type="match status" value="1"/>
</dbReference>
<dbReference type="GeneID" id="20079330"/>
<dbReference type="InterPro" id="IPR002464">
    <property type="entry name" value="DNA/RNA_helicase_DEAH_CS"/>
</dbReference>
<dbReference type="GO" id="GO:0006260">
    <property type="term" value="P:DNA replication"/>
    <property type="evidence" value="ECO:0007669"/>
    <property type="project" value="InterPro"/>
</dbReference>
<dbReference type="CDD" id="cd17920">
    <property type="entry name" value="DEXHc_RecQ"/>
    <property type="match status" value="1"/>
</dbReference>
<dbReference type="InterPro" id="IPR002121">
    <property type="entry name" value="HRDC_dom"/>
</dbReference>
<feature type="compositionally biased region" description="Polar residues" evidence="12">
    <location>
        <begin position="108"/>
        <end position="122"/>
    </location>
</feature>
<dbReference type="Gene3D" id="1.10.10.10">
    <property type="entry name" value="Winged helix-like DNA-binding domain superfamily/Winged helix DNA-binding domain"/>
    <property type="match status" value="1"/>
</dbReference>
<sequence>MENNLAQQLNVVKGQDKTAMLQRSLNKKNIEGYLQMRGRHRGLKEITNTYSRDTKARDALSLLRTLIRAPSAPRTVIPMQNPSDDIDLKAISARVLERNKKVQIPSLPESSVPSNSFQSRHQSNTHEDLTEEFDSILGSVDIDAVVATAKSKKRSPVVDLSRNTITPSPPSATHSSNSRSNQFVELSSNAAPVQHTRPIAPSTSTSSVAPLNHHTMANSSRLGTSSSHLSLEESIAQIRSKLRKVREACDDAALEGFVPDELDEQKVLLEAELSTKIAQLRAKNSQEQAMPSSSQIQDTINEIRRKLRQVREEVDDASLFGDVPDALEAEKARLEQSLAHQIQLFKQARNIAPLPLAMAPSLNNTAPKSFVQTPHDDAPVSASTSFATRCHDTSRVGPQTSTGPTNDFQVRCTCGQVTSTQNVSYGKNAGRAFNRCESCGFHSWVDGSSSSSVNSSAASTWNAGHSTDCPPPTGPQLAEKMKRAKFLLRDVFGHSSYRPGQERIVQEALSGKDVFVLMPTGGGKSLCYQLPACVDDGVSIVISPLVSLIEDQTQQLQALDVNVALLNGDQDYETVQRPIISQLFSNNITIKMLYVTPEKIASSGQLGKLFESLASRKLLARFVVDEAHCISQWGHDFRKDYMNLGTLRIRYPNVPIMALTATANSQTETDIVKNLRLSNPFVTRTSFNRPNLSYDVRRKGPKFMDELVSFVKDRMDQSGIIYCLSKKDCENTADKIIRTLGLEGTSKAKKISFYHAGLDPVDRSKRHHEWSKGKIKLIVATVAFGMGINKPDVRYVIHHTIPQSVTHYYQESGRAGRDGEHATCLLYYSFKDLSRRRNLIAQDRDNLQHQTVHFQNLRRMVEFCENQVECRRTSLLEYFGEHFSNKNCHQTCDNCKARSNGAEFEKKDVTADCLKIYNIVERSSSENESLTVVQASAVFMGTISKEQQKRRAFLEGFSEFGAGKGRYDRSEVERIIYNMILRQYLDEIEKKNVMGFSSNVLVAGSQGRKLVQGETVALVCKTKRQQLISAPPVSTAPARKEKENGKSKKAKAPAKQSTHHNVVHLTEEDNDVIDMFPVMPHARAKPMGARVSMHHVEALHQLLMDWRASVCDNFDVMPYHILPTSGIVAISEAVPITCAELMAIEGVGRTRVKKWGEAIIEIVKSYLTKNGIEPTPLPAGYLDQTNEEISPPKEVKSSKAKSPYFNQSKPPPRDEFDDGMDWAIVGDIETSVPAKRTAAHATIDLSRETPKRKKV</sequence>
<dbReference type="InterPro" id="IPR011545">
    <property type="entry name" value="DEAD/DEAH_box_helicase_dom"/>
</dbReference>
<evidence type="ECO:0000259" key="13">
    <source>
        <dbReference type="PROSITE" id="PS50967"/>
    </source>
</evidence>
<feature type="region of interest" description="Disordered" evidence="12">
    <location>
        <begin position="102"/>
        <end position="128"/>
    </location>
</feature>
<feature type="region of interest" description="Disordered" evidence="12">
    <location>
        <begin position="151"/>
        <end position="211"/>
    </location>
</feature>
<dbReference type="InterPro" id="IPR004589">
    <property type="entry name" value="DNA_helicase_ATP-dep_RecQ"/>
</dbReference>
<dbReference type="PANTHER" id="PTHR13710">
    <property type="entry name" value="DNA HELICASE RECQ FAMILY MEMBER"/>
    <property type="match status" value="1"/>
</dbReference>
<evidence type="ECO:0000256" key="5">
    <source>
        <dbReference type="ARBA" id="ARBA00022806"/>
    </source>
</evidence>
<dbReference type="PROSITE" id="PS50967">
    <property type="entry name" value="HRDC"/>
    <property type="match status" value="1"/>
</dbReference>
<evidence type="ECO:0000256" key="12">
    <source>
        <dbReference type="SAM" id="MobiDB-lite"/>
    </source>
</evidence>
<evidence type="ECO:0000256" key="3">
    <source>
        <dbReference type="ARBA" id="ARBA00022741"/>
    </source>
</evidence>
<dbReference type="PROSITE" id="PS51192">
    <property type="entry name" value="HELICASE_ATP_BIND_1"/>
    <property type="match status" value="1"/>
</dbReference>
<dbReference type="EMBL" id="KI913954">
    <property type="protein sequence ID" value="ETW07859.1"/>
    <property type="molecule type" value="Genomic_DNA"/>
</dbReference>
<dbReference type="InterPro" id="IPR044876">
    <property type="entry name" value="HRDC_dom_sf"/>
</dbReference>
<comment type="similarity">
    <text evidence="2">Belongs to the helicase family. RecQ subfamily.</text>
</comment>
<dbReference type="InterPro" id="IPR014001">
    <property type="entry name" value="Helicase_ATP-bd"/>
</dbReference>
<dbReference type="GO" id="GO:0005737">
    <property type="term" value="C:cytoplasm"/>
    <property type="evidence" value="ECO:0007669"/>
    <property type="project" value="TreeGrafter"/>
</dbReference>
<dbReference type="GO" id="GO:0043138">
    <property type="term" value="F:3'-5' DNA helicase activity"/>
    <property type="evidence" value="ECO:0007669"/>
    <property type="project" value="UniProtKB-EC"/>
</dbReference>
<dbReference type="SUPFAM" id="SSF52540">
    <property type="entry name" value="P-loop containing nucleoside triphosphate hydrolases"/>
    <property type="match status" value="1"/>
</dbReference>
<dbReference type="EC" id="5.6.2.4" evidence="11"/>
<evidence type="ECO:0000256" key="2">
    <source>
        <dbReference type="ARBA" id="ARBA00005446"/>
    </source>
</evidence>
<dbReference type="GO" id="GO:0003677">
    <property type="term" value="F:DNA binding"/>
    <property type="evidence" value="ECO:0007669"/>
    <property type="project" value="UniProtKB-KW"/>
</dbReference>
<feature type="compositionally biased region" description="Basic residues" evidence="12">
    <location>
        <begin position="1047"/>
        <end position="1059"/>
    </location>
</feature>
<keyword evidence="8" id="KW-0413">Isomerase</keyword>
<dbReference type="GO" id="GO:0005694">
    <property type="term" value="C:chromosome"/>
    <property type="evidence" value="ECO:0007669"/>
    <property type="project" value="TreeGrafter"/>
</dbReference>
<dbReference type="GO" id="GO:0000724">
    <property type="term" value="P:double-strand break repair via homologous recombination"/>
    <property type="evidence" value="ECO:0007669"/>
    <property type="project" value="TreeGrafter"/>
</dbReference>
<comment type="catalytic activity">
    <reaction evidence="10">
        <text>Couples ATP hydrolysis with the unwinding of duplex DNA by translocating in the 3'-5' direction.</text>
        <dbReference type="EC" id="5.6.2.4"/>
    </reaction>
</comment>
<reference evidence="16" key="1">
    <citation type="submission" date="2013-12" db="EMBL/GenBank/DDBJ databases">
        <title>The Genome Sequence of Aphanomyces invadans NJM9701.</title>
        <authorList>
            <consortium name="The Broad Institute Genomics Platform"/>
            <person name="Russ C."/>
            <person name="Tyler B."/>
            <person name="van West P."/>
            <person name="Dieguez-Uribeondo J."/>
            <person name="Young S.K."/>
            <person name="Zeng Q."/>
            <person name="Gargeya S."/>
            <person name="Fitzgerald M."/>
            <person name="Abouelleil A."/>
            <person name="Alvarado L."/>
            <person name="Chapman S.B."/>
            <person name="Gainer-Dewar J."/>
            <person name="Goldberg J."/>
            <person name="Griggs A."/>
            <person name="Gujja S."/>
            <person name="Hansen M."/>
            <person name="Howarth C."/>
            <person name="Imamovic A."/>
            <person name="Ireland A."/>
            <person name="Larimer J."/>
            <person name="McCowan C."/>
            <person name="Murphy C."/>
            <person name="Pearson M."/>
            <person name="Poon T.W."/>
            <person name="Priest M."/>
            <person name="Roberts A."/>
            <person name="Saif S."/>
            <person name="Shea T."/>
            <person name="Sykes S."/>
            <person name="Wortman J."/>
            <person name="Nusbaum C."/>
            <person name="Birren B."/>
        </authorList>
    </citation>
    <scope>NUCLEOTIDE SEQUENCE [LARGE SCALE GENOMIC DNA]</scope>
    <source>
        <strain evidence="16">NJM9701</strain>
    </source>
</reference>
<dbReference type="GO" id="GO:0009378">
    <property type="term" value="F:four-way junction helicase activity"/>
    <property type="evidence" value="ECO:0007669"/>
    <property type="project" value="TreeGrafter"/>
</dbReference>
<dbReference type="SMART" id="SM00956">
    <property type="entry name" value="RQC"/>
    <property type="match status" value="1"/>
</dbReference>
<dbReference type="Gene3D" id="1.10.150.80">
    <property type="entry name" value="HRDC domain"/>
    <property type="match status" value="1"/>
</dbReference>
<dbReference type="FunFam" id="3.40.50.300:FF:000296">
    <property type="entry name" value="ATP-dependent DNA helicase RecQ"/>
    <property type="match status" value="1"/>
</dbReference>